<proteinExistence type="predicted"/>
<accession>A0A0B7FR42</accession>
<dbReference type="SUPFAM" id="SSF57184">
    <property type="entry name" value="Growth factor receptor domain"/>
    <property type="match status" value="1"/>
</dbReference>
<organism evidence="2 3">
    <name type="scientific">Thanatephorus cucumeris (strain AG1-IB / isolate 7/3/14)</name>
    <name type="common">Lettuce bottom rot fungus</name>
    <name type="synonym">Rhizoctonia solani</name>
    <dbReference type="NCBI Taxonomy" id="1108050"/>
    <lineage>
        <taxon>Eukaryota</taxon>
        <taxon>Fungi</taxon>
        <taxon>Dikarya</taxon>
        <taxon>Basidiomycota</taxon>
        <taxon>Agaricomycotina</taxon>
        <taxon>Agaricomycetes</taxon>
        <taxon>Cantharellales</taxon>
        <taxon>Ceratobasidiaceae</taxon>
        <taxon>Rhizoctonia</taxon>
        <taxon>Rhizoctonia solani AG-1</taxon>
    </lineage>
</organism>
<dbReference type="InterPro" id="IPR009030">
    <property type="entry name" value="Growth_fac_rcpt_cys_sf"/>
</dbReference>
<evidence type="ECO:0000259" key="1">
    <source>
        <dbReference type="Pfam" id="PF07699"/>
    </source>
</evidence>
<evidence type="ECO:0000313" key="2">
    <source>
        <dbReference type="EMBL" id="CEL58612.1"/>
    </source>
</evidence>
<dbReference type="Proteomes" id="UP000059188">
    <property type="component" value="Unassembled WGS sequence"/>
</dbReference>
<dbReference type="Pfam" id="PF07699">
    <property type="entry name" value="Ephrin_rec_like"/>
    <property type="match status" value="1"/>
</dbReference>
<dbReference type="SMART" id="SM01411">
    <property type="entry name" value="Ephrin_rec_like"/>
    <property type="match status" value="1"/>
</dbReference>
<feature type="domain" description="Tyrosine-protein kinase ephrin type A/B receptor-like" evidence="1">
    <location>
        <begin position="56"/>
        <end position="82"/>
    </location>
</feature>
<dbReference type="AlphaFoldDB" id="A0A0B7FR42"/>
<dbReference type="InterPro" id="IPR011641">
    <property type="entry name" value="Tyr-kin_ephrin_A/B_rcpt-like"/>
</dbReference>
<gene>
    <name evidence="2" type="ORF">RSOLAG1IB_08688</name>
</gene>
<dbReference type="Gene3D" id="2.10.50.10">
    <property type="entry name" value="Tumor Necrosis Factor Receptor, subunit A, domain 2"/>
    <property type="match status" value="1"/>
</dbReference>
<name>A0A0B7FR42_THACB</name>
<evidence type="ECO:0000313" key="3">
    <source>
        <dbReference type="Proteomes" id="UP000059188"/>
    </source>
</evidence>
<reference evidence="2 3" key="1">
    <citation type="submission" date="2014-11" db="EMBL/GenBank/DDBJ databases">
        <authorList>
            <person name="Wibberg Daniel"/>
        </authorList>
    </citation>
    <scope>NUCLEOTIDE SEQUENCE [LARGE SCALE GENOMIC DNA]</scope>
    <source>
        <strain evidence="2">Rhizoctonia solani AG1-IB 7/3/14</strain>
    </source>
</reference>
<keyword evidence="3" id="KW-1185">Reference proteome</keyword>
<dbReference type="OrthoDB" id="439917at2759"/>
<protein>
    <recommendedName>
        <fullName evidence="1">Tyrosine-protein kinase ephrin type A/B receptor-like domain-containing protein</fullName>
    </recommendedName>
</protein>
<dbReference type="EMBL" id="LN679131">
    <property type="protein sequence ID" value="CEL58612.1"/>
    <property type="molecule type" value="Genomic_DNA"/>
</dbReference>
<sequence length="92" mass="9488">MALHIARFVQRIRTLRVVELVFPVQTEVVPVPASMSQGAGQCTTVMCHAGQYMLGVTCLSCPRGTYSNAGAVSCTPCPAGETSGPGSGSCTP</sequence>